<keyword evidence="1" id="KW-1133">Transmembrane helix</keyword>
<accession>A0ABV3L490</accession>
<protein>
    <recommendedName>
        <fullName evidence="4">Tetratricopeptide repeat-like domain-containing protein</fullName>
    </recommendedName>
</protein>
<dbReference type="RefSeq" id="WP_366192115.1">
    <property type="nucleotide sequence ID" value="NZ_JBFBVU010000005.1"/>
</dbReference>
<dbReference type="Proteomes" id="UP001553161">
    <property type="component" value="Unassembled WGS sequence"/>
</dbReference>
<keyword evidence="1" id="KW-0812">Transmembrane</keyword>
<dbReference type="EMBL" id="JBFBVU010000005">
    <property type="protein sequence ID" value="MEV8466311.1"/>
    <property type="molecule type" value="Genomic_DNA"/>
</dbReference>
<name>A0ABV3L490_9RHOB</name>
<evidence type="ECO:0000313" key="3">
    <source>
        <dbReference type="Proteomes" id="UP001553161"/>
    </source>
</evidence>
<gene>
    <name evidence="2" type="ORF">AB0T83_05870</name>
</gene>
<reference evidence="2 3" key="1">
    <citation type="submission" date="2024-07" db="EMBL/GenBank/DDBJ databases">
        <authorList>
            <person name="Kang M."/>
        </authorList>
    </citation>
    <scope>NUCLEOTIDE SEQUENCE [LARGE SCALE GENOMIC DNA]</scope>
    <source>
        <strain evidence="2 3">DFM31</strain>
    </source>
</reference>
<evidence type="ECO:0008006" key="4">
    <source>
        <dbReference type="Google" id="ProtNLM"/>
    </source>
</evidence>
<proteinExistence type="predicted"/>
<comment type="caution">
    <text evidence="2">The sequence shown here is derived from an EMBL/GenBank/DDBJ whole genome shotgun (WGS) entry which is preliminary data.</text>
</comment>
<feature type="transmembrane region" description="Helical" evidence="1">
    <location>
        <begin position="27"/>
        <end position="45"/>
    </location>
</feature>
<sequence>MSQADSFIEEVTEEVRRDRLFALARKYGWIPILAVVLIVAGASYLEWQKAREQAAAEALGDSIFSALERDTALSRLTALESIDAEGDAKSLVALLAASEAAQVDAQRAGAFLKSVIDTPDQPQIYRDLAALKLAGLTDYPLMTADRIALLEPLTAPGAPLRLLAQEQIALLQMERGEIDLARDLLQQVSDDAGTGFAQRQRIEQILIVLGPADGDS</sequence>
<evidence type="ECO:0000313" key="2">
    <source>
        <dbReference type="EMBL" id="MEV8466311.1"/>
    </source>
</evidence>
<organism evidence="2 3">
    <name type="scientific">Meridianimarinicoccus marinus</name>
    <dbReference type="NCBI Taxonomy" id="3231483"/>
    <lineage>
        <taxon>Bacteria</taxon>
        <taxon>Pseudomonadati</taxon>
        <taxon>Pseudomonadota</taxon>
        <taxon>Alphaproteobacteria</taxon>
        <taxon>Rhodobacterales</taxon>
        <taxon>Paracoccaceae</taxon>
        <taxon>Meridianimarinicoccus</taxon>
    </lineage>
</organism>
<evidence type="ECO:0000256" key="1">
    <source>
        <dbReference type="SAM" id="Phobius"/>
    </source>
</evidence>
<keyword evidence="3" id="KW-1185">Reference proteome</keyword>
<keyword evidence="1" id="KW-0472">Membrane</keyword>